<accession>A0A9N9TVQ7</accession>
<name>A0A9N9TVQ7_PHYSR</name>
<dbReference type="PANTHER" id="PTHR43157:SF31">
    <property type="entry name" value="PHOSPHATIDYLINOSITOL-GLYCAN BIOSYNTHESIS CLASS F PROTEIN"/>
    <property type="match status" value="1"/>
</dbReference>
<dbReference type="OrthoDB" id="191139at2759"/>
<dbReference type="Proteomes" id="UP001153712">
    <property type="component" value="Chromosome 4"/>
</dbReference>
<organism evidence="2 3">
    <name type="scientific">Phyllotreta striolata</name>
    <name type="common">Striped flea beetle</name>
    <name type="synonym">Crioceris striolata</name>
    <dbReference type="NCBI Taxonomy" id="444603"/>
    <lineage>
        <taxon>Eukaryota</taxon>
        <taxon>Metazoa</taxon>
        <taxon>Ecdysozoa</taxon>
        <taxon>Arthropoda</taxon>
        <taxon>Hexapoda</taxon>
        <taxon>Insecta</taxon>
        <taxon>Pterygota</taxon>
        <taxon>Neoptera</taxon>
        <taxon>Endopterygota</taxon>
        <taxon>Coleoptera</taxon>
        <taxon>Polyphaga</taxon>
        <taxon>Cucujiformia</taxon>
        <taxon>Chrysomeloidea</taxon>
        <taxon>Chrysomelidae</taxon>
        <taxon>Galerucinae</taxon>
        <taxon>Alticini</taxon>
        <taxon>Phyllotreta</taxon>
    </lineage>
</organism>
<dbReference type="InterPro" id="IPR036291">
    <property type="entry name" value="NAD(P)-bd_dom_sf"/>
</dbReference>
<evidence type="ECO:0000256" key="1">
    <source>
        <dbReference type="ARBA" id="ARBA00023002"/>
    </source>
</evidence>
<dbReference type="EMBL" id="OU900097">
    <property type="protein sequence ID" value="CAG9861379.1"/>
    <property type="molecule type" value="Genomic_DNA"/>
</dbReference>
<dbReference type="GO" id="GO:0016491">
    <property type="term" value="F:oxidoreductase activity"/>
    <property type="evidence" value="ECO:0007669"/>
    <property type="project" value="UniProtKB-KW"/>
</dbReference>
<keyword evidence="3" id="KW-1185">Reference proteome</keyword>
<dbReference type="PRINTS" id="PR00081">
    <property type="entry name" value="GDHRDH"/>
</dbReference>
<dbReference type="CDD" id="cd05327">
    <property type="entry name" value="retinol-DH_like_SDR_c_like"/>
    <property type="match status" value="1"/>
</dbReference>
<dbReference type="SUPFAM" id="SSF51735">
    <property type="entry name" value="NAD(P)-binding Rossmann-fold domains"/>
    <property type="match status" value="1"/>
</dbReference>
<dbReference type="Pfam" id="PF00106">
    <property type="entry name" value="adh_short"/>
    <property type="match status" value="1"/>
</dbReference>
<evidence type="ECO:0000313" key="3">
    <source>
        <dbReference type="Proteomes" id="UP001153712"/>
    </source>
</evidence>
<dbReference type="AlphaFoldDB" id="A0A9N9TVQ7"/>
<protein>
    <submittedName>
        <fullName evidence="2">Uncharacterized protein</fullName>
    </submittedName>
</protein>
<evidence type="ECO:0000313" key="2">
    <source>
        <dbReference type="EMBL" id="CAG9861379.1"/>
    </source>
</evidence>
<proteinExistence type="predicted"/>
<dbReference type="PANTHER" id="PTHR43157">
    <property type="entry name" value="PHOSPHATIDYLINOSITOL-GLYCAN BIOSYNTHESIS CLASS F PROTEIN-RELATED"/>
    <property type="match status" value="1"/>
</dbReference>
<gene>
    <name evidence="2" type="ORF">PHYEVI_LOCUS7719</name>
</gene>
<dbReference type="Gene3D" id="3.40.50.720">
    <property type="entry name" value="NAD(P)-binding Rossmann-like Domain"/>
    <property type="match status" value="1"/>
</dbReference>
<sequence>MILEIMLGVVAASSLTALCVVSLKLYIKLTTGMCKSQVCLVGKTALITGANTGIGYETAIDFAKRGAKVILACRDENKAKEAVNRIIKETHNSQVVYKLVDLTSFTSVRKFAMDINNTEERLDILVNNAGAARLGNTVTEDGIDAVLQTNYFSHFLLTMLLVDLMQKYPSRIVNVAAWGASLGKIDFRKLTSFETEAKQYITSKLCQVLFTIEFARRYKDTNITAYSLHPGVIKTEIFRNLTPVLRSTILVFIDIFFKTVTEGAQTQIYCAIENGLEKYSGEHFQDCRNIKRYKSARDPDVAKKLWEESERIVKLKTYEERI</sequence>
<keyword evidence="1" id="KW-0560">Oxidoreductase</keyword>
<dbReference type="InterPro" id="IPR002347">
    <property type="entry name" value="SDR_fam"/>
</dbReference>
<reference evidence="2" key="1">
    <citation type="submission" date="2022-01" db="EMBL/GenBank/DDBJ databases">
        <authorList>
            <person name="King R."/>
        </authorList>
    </citation>
    <scope>NUCLEOTIDE SEQUENCE</scope>
</reference>